<dbReference type="OrthoDB" id="3226582at2759"/>
<protein>
    <submittedName>
        <fullName evidence="2">Uncharacterized protein</fullName>
    </submittedName>
</protein>
<dbReference type="Proteomes" id="UP000559027">
    <property type="component" value="Unassembled WGS sequence"/>
</dbReference>
<evidence type="ECO:0000256" key="1">
    <source>
        <dbReference type="SAM" id="Phobius"/>
    </source>
</evidence>
<comment type="caution">
    <text evidence="2">The sequence shown here is derived from an EMBL/GenBank/DDBJ whole genome shotgun (WGS) entry which is preliminary data.</text>
</comment>
<feature type="transmembrane region" description="Helical" evidence="1">
    <location>
        <begin position="161"/>
        <end position="184"/>
    </location>
</feature>
<feature type="transmembrane region" description="Helical" evidence="1">
    <location>
        <begin position="60"/>
        <end position="83"/>
    </location>
</feature>
<name>A0A8H5FYU8_9AGAR</name>
<organism evidence="2 3">
    <name type="scientific">Leucocoprinus leucothites</name>
    <dbReference type="NCBI Taxonomy" id="201217"/>
    <lineage>
        <taxon>Eukaryota</taxon>
        <taxon>Fungi</taxon>
        <taxon>Dikarya</taxon>
        <taxon>Basidiomycota</taxon>
        <taxon>Agaricomycotina</taxon>
        <taxon>Agaricomycetes</taxon>
        <taxon>Agaricomycetidae</taxon>
        <taxon>Agaricales</taxon>
        <taxon>Agaricineae</taxon>
        <taxon>Agaricaceae</taxon>
        <taxon>Leucocoprinus</taxon>
    </lineage>
</organism>
<keyword evidence="3" id="KW-1185">Reference proteome</keyword>
<feature type="transmembrane region" description="Helical" evidence="1">
    <location>
        <begin position="129"/>
        <end position="149"/>
    </location>
</feature>
<proteinExistence type="predicted"/>
<sequence length="309" mass="34404">MASSVKPLDIDQSVASAGFPVLLVPYIGAVLFEAFLYGLYAILFTISIYVLVWCNRSRQWFLLLTSIVMFAIATADITYTVWLLFSTLLGKEIFQFGHLYPKYSMFVTNTFVAHGLLLYRCVVVWGHSWWLIGFGSFGLIFVTGIGYALEGTSLQMVPRGWVYLSLTLVLNLMLTGLTAGKIFYITKLTRHNVGLLPQSLKRRYLVTIAILVECGALYTIYLALNLAFQKHSNANAVLDCAAVQVVGIVPTLIVVQVGLGRSASYDYAKEEPLHPIMTERQSHDSRYTVKTASTIDNQLGFQVISQAEV</sequence>
<feature type="transmembrane region" description="Helical" evidence="1">
    <location>
        <begin position="204"/>
        <end position="224"/>
    </location>
</feature>
<reference evidence="2 3" key="1">
    <citation type="journal article" date="2020" name="ISME J.">
        <title>Uncovering the hidden diversity of litter-decomposition mechanisms in mushroom-forming fungi.</title>
        <authorList>
            <person name="Floudas D."/>
            <person name="Bentzer J."/>
            <person name="Ahren D."/>
            <person name="Johansson T."/>
            <person name="Persson P."/>
            <person name="Tunlid A."/>
        </authorList>
    </citation>
    <scope>NUCLEOTIDE SEQUENCE [LARGE SCALE GENOMIC DNA]</scope>
    <source>
        <strain evidence="2 3">CBS 146.42</strain>
    </source>
</reference>
<accession>A0A8H5FYU8</accession>
<evidence type="ECO:0000313" key="2">
    <source>
        <dbReference type="EMBL" id="KAF5354029.1"/>
    </source>
</evidence>
<feature type="transmembrane region" description="Helical" evidence="1">
    <location>
        <begin position="26"/>
        <end position="53"/>
    </location>
</feature>
<keyword evidence="1" id="KW-0812">Transmembrane</keyword>
<feature type="transmembrane region" description="Helical" evidence="1">
    <location>
        <begin position="236"/>
        <end position="259"/>
    </location>
</feature>
<feature type="transmembrane region" description="Helical" evidence="1">
    <location>
        <begin position="103"/>
        <end position="122"/>
    </location>
</feature>
<dbReference type="EMBL" id="JAACJO010000009">
    <property type="protein sequence ID" value="KAF5354029.1"/>
    <property type="molecule type" value="Genomic_DNA"/>
</dbReference>
<keyword evidence="1" id="KW-0472">Membrane</keyword>
<dbReference type="AlphaFoldDB" id="A0A8H5FYU8"/>
<gene>
    <name evidence="2" type="ORF">D9756_007189</name>
</gene>
<evidence type="ECO:0000313" key="3">
    <source>
        <dbReference type="Proteomes" id="UP000559027"/>
    </source>
</evidence>
<keyword evidence="1" id="KW-1133">Transmembrane helix</keyword>